<sequence>MCTFFWCHVLCPCPYEKDCALARNRIVFWDGMWRHQTAKKAPVPDSGTTCERRKDRFGEDAAPDWKCPCRDLLGWMVELTYVVDSKPCAECRHKCKTQFERRMEEEKGRGGRGRGRQLFRKDVRRLGERGVAEEGNEYDGPMIRYGLVLGKG</sequence>
<name>A0ABY2H2D7_9HYPO</name>
<dbReference type="EMBL" id="PPTA01000009">
    <property type="protein sequence ID" value="TFB01228.1"/>
    <property type="molecule type" value="Genomic_DNA"/>
</dbReference>
<protein>
    <submittedName>
        <fullName evidence="1">Uncharacterized protein</fullName>
    </submittedName>
</protein>
<evidence type="ECO:0000313" key="2">
    <source>
        <dbReference type="Proteomes" id="UP001642720"/>
    </source>
</evidence>
<accession>A0ABY2H2D7</accession>
<comment type="caution">
    <text evidence="1">The sequence shown here is derived from an EMBL/GenBank/DDBJ whole genome shotgun (WGS) entry which is preliminary data.</text>
</comment>
<dbReference type="GeneID" id="300578563"/>
<gene>
    <name evidence="1" type="ORF">CCMA1212_006923</name>
</gene>
<dbReference type="RefSeq" id="XP_073557429.1">
    <property type="nucleotide sequence ID" value="XM_073704113.1"/>
</dbReference>
<keyword evidence="2" id="KW-1185">Reference proteome</keyword>
<evidence type="ECO:0000313" key="1">
    <source>
        <dbReference type="EMBL" id="TFB01228.1"/>
    </source>
</evidence>
<organism evidence="1 2">
    <name type="scientific">Trichoderma ghanense</name>
    <dbReference type="NCBI Taxonomy" id="65468"/>
    <lineage>
        <taxon>Eukaryota</taxon>
        <taxon>Fungi</taxon>
        <taxon>Dikarya</taxon>
        <taxon>Ascomycota</taxon>
        <taxon>Pezizomycotina</taxon>
        <taxon>Sordariomycetes</taxon>
        <taxon>Hypocreomycetidae</taxon>
        <taxon>Hypocreales</taxon>
        <taxon>Hypocreaceae</taxon>
        <taxon>Trichoderma</taxon>
    </lineage>
</organism>
<proteinExistence type="predicted"/>
<dbReference type="Proteomes" id="UP001642720">
    <property type="component" value="Unassembled WGS sequence"/>
</dbReference>
<reference evidence="1 2" key="1">
    <citation type="submission" date="2018-01" db="EMBL/GenBank/DDBJ databases">
        <title>Genome characterization of the sugarcane-associated fungus Trichoderma ghanense CCMA-1212 and their application in lignocelulose bioconversion.</title>
        <authorList>
            <person name="Steindorff A.S."/>
            <person name="Mendes T.D."/>
            <person name="Vilela E.S.D."/>
            <person name="Rodrigues D.S."/>
            <person name="Formighieri E.F."/>
            <person name="Melo I.S."/>
            <person name="Favaro L.C.L."/>
        </authorList>
    </citation>
    <scope>NUCLEOTIDE SEQUENCE [LARGE SCALE GENOMIC DNA]</scope>
    <source>
        <strain evidence="1 2">CCMA-1212</strain>
    </source>
</reference>